<keyword evidence="3" id="KW-1185">Reference proteome</keyword>
<evidence type="ECO:0000259" key="1">
    <source>
        <dbReference type="PROSITE" id="PS50011"/>
    </source>
</evidence>
<sequence length="308" mass="35644">HLVSLLATYEQFSKFYLIFPWAEANLEEYWKNREPNPTMNHETVLWIAKQCRGLADGLARIHRWDSFPKTPDTNGTRGRQQNLVVPTLDTGENHLIGHHGDIKPQNVLWFQNPEEKTDRGTLKITDFGLSEFKASHTTFHKAGSRSPVSPSFRPPEYDLTGQNGRSHDIWALGCVYLDFVTWLLGGWDMVANFAHERSAVDPNWKDLPTDTYFEIKRKGYERIAAVKPAVKRFIRSLHGHSKCTEYLHDFLNLIEMDMLHPKPHSHSEESRIEIRELKLKLTELHAKCDQEHYALTPASWNQTCCKSL</sequence>
<gene>
    <name evidence="2" type="ORF">M406DRAFT_37031</name>
</gene>
<name>A0A9P4Y4Y0_CRYP1</name>
<dbReference type="Pfam" id="PF00069">
    <property type="entry name" value="Pkinase"/>
    <property type="match status" value="1"/>
</dbReference>
<dbReference type="OrthoDB" id="4062651at2759"/>
<feature type="non-terminal residue" evidence="2">
    <location>
        <position position="1"/>
    </location>
</feature>
<dbReference type="Gene3D" id="1.10.510.10">
    <property type="entry name" value="Transferase(Phosphotransferase) domain 1"/>
    <property type="match status" value="1"/>
</dbReference>
<dbReference type="PANTHER" id="PTHR24359:SF37">
    <property type="entry name" value="PROTEIN KINASE DOMAIN-CONTAINING PROTEIN"/>
    <property type="match status" value="1"/>
</dbReference>
<organism evidence="2 3">
    <name type="scientific">Cryphonectria parasitica (strain ATCC 38755 / EP155)</name>
    <dbReference type="NCBI Taxonomy" id="660469"/>
    <lineage>
        <taxon>Eukaryota</taxon>
        <taxon>Fungi</taxon>
        <taxon>Dikarya</taxon>
        <taxon>Ascomycota</taxon>
        <taxon>Pezizomycotina</taxon>
        <taxon>Sordariomycetes</taxon>
        <taxon>Sordariomycetidae</taxon>
        <taxon>Diaporthales</taxon>
        <taxon>Cryphonectriaceae</taxon>
        <taxon>Cryphonectria-Endothia species complex</taxon>
        <taxon>Cryphonectria</taxon>
    </lineage>
</organism>
<dbReference type="GO" id="GO:0004674">
    <property type="term" value="F:protein serine/threonine kinase activity"/>
    <property type="evidence" value="ECO:0007669"/>
    <property type="project" value="TreeGrafter"/>
</dbReference>
<evidence type="ECO:0000313" key="3">
    <source>
        <dbReference type="Proteomes" id="UP000803844"/>
    </source>
</evidence>
<dbReference type="EMBL" id="MU032347">
    <property type="protein sequence ID" value="KAF3766601.1"/>
    <property type="molecule type" value="Genomic_DNA"/>
</dbReference>
<accession>A0A9P4Y4Y0</accession>
<dbReference type="RefSeq" id="XP_040777562.1">
    <property type="nucleotide sequence ID" value="XM_040924015.1"/>
</dbReference>
<dbReference type="GO" id="GO:0005524">
    <property type="term" value="F:ATP binding"/>
    <property type="evidence" value="ECO:0007669"/>
    <property type="project" value="InterPro"/>
</dbReference>
<protein>
    <recommendedName>
        <fullName evidence="1">Protein kinase domain-containing protein</fullName>
    </recommendedName>
</protein>
<dbReference type="GeneID" id="63841144"/>
<dbReference type="PANTHER" id="PTHR24359">
    <property type="entry name" value="SERINE/THREONINE-PROTEIN KINASE SBK1"/>
    <property type="match status" value="1"/>
</dbReference>
<reference evidence="2" key="1">
    <citation type="journal article" date="2020" name="Phytopathology">
        <title>Genome sequence of the chestnut blight fungus Cryphonectria parasitica EP155: A fundamental resource for an archetypical invasive plant pathogen.</title>
        <authorList>
            <person name="Crouch J.A."/>
            <person name="Dawe A."/>
            <person name="Aerts A."/>
            <person name="Barry K."/>
            <person name="Churchill A.C.L."/>
            <person name="Grimwood J."/>
            <person name="Hillman B."/>
            <person name="Milgroom M.G."/>
            <person name="Pangilinan J."/>
            <person name="Smith M."/>
            <person name="Salamov A."/>
            <person name="Schmutz J."/>
            <person name="Yadav J."/>
            <person name="Grigoriev I.V."/>
            <person name="Nuss D."/>
        </authorList>
    </citation>
    <scope>NUCLEOTIDE SEQUENCE</scope>
    <source>
        <strain evidence="2">EP155</strain>
    </source>
</reference>
<dbReference type="SUPFAM" id="SSF56112">
    <property type="entry name" value="Protein kinase-like (PK-like)"/>
    <property type="match status" value="1"/>
</dbReference>
<dbReference type="InterPro" id="IPR000719">
    <property type="entry name" value="Prot_kinase_dom"/>
</dbReference>
<evidence type="ECO:0000313" key="2">
    <source>
        <dbReference type="EMBL" id="KAF3766601.1"/>
    </source>
</evidence>
<dbReference type="AlphaFoldDB" id="A0A9P4Y4Y0"/>
<feature type="domain" description="Protein kinase" evidence="1">
    <location>
        <begin position="1"/>
        <end position="251"/>
    </location>
</feature>
<proteinExistence type="predicted"/>
<dbReference type="PROSITE" id="PS50011">
    <property type="entry name" value="PROTEIN_KINASE_DOM"/>
    <property type="match status" value="1"/>
</dbReference>
<comment type="caution">
    <text evidence="2">The sequence shown here is derived from an EMBL/GenBank/DDBJ whole genome shotgun (WGS) entry which is preliminary data.</text>
</comment>
<dbReference type="InterPro" id="IPR011009">
    <property type="entry name" value="Kinase-like_dom_sf"/>
</dbReference>
<dbReference type="Proteomes" id="UP000803844">
    <property type="component" value="Unassembled WGS sequence"/>
</dbReference>